<dbReference type="SUPFAM" id="SSF54001">
    <property type="entry name" value="Cysteine proteinases"/>
    <property type="match status" value="1"/>
</dbReference>
<dbReference type="Pfam" id="PF13446">
    <property type="entry name" value="RPT"/>
    <property type="match status" value="3"/>
</dbReference>
<dbReference type="InterPro" id="IPR044635">
    <property type="entry name" value="UBP14-like"/>
</dbReference>
<dbReference type="InterPro" id="IPR038765">
    <property type="entry name" value="Papain-like_cys_pep_sf"/>
</dbReference>
<dbReference type="PROSITE" id="PS00973">
    <property type="entry name" value="USP_2"/>
    <property type="match status" value="1"/>
</dbReference>
<feature type="coiled-coil region" evidence="7">
    <location>
        <begin position="803"/>
        <end position="837"/>
    </location>
</feature>
<dbReference type="Proteomes" id="UP001562354">
    <property type="component" value="Unassembled WGS sequence"/>
</dbReference>
<organism evidence="10 11">
    <name type="scientific">Neodothiora populina</name>
    <dbReference type="NCBI Taxonomy" id="2781224"/>
    <lineage>
        <taxon>Eukaryota</taxon>
        <taxon>Fungi</taxon>
        <taxon>Dikarya</taxon>
        <taxon>Ascomycota</taxon>
        <taxon>Pezizomycotina</taxon>
        <taxon>Dothideomycetes</taxon>
        <taxon>Dothideomycetidae</taxon>
        <taxon>Dothideales</taxon>
        <taxon>Dothioraceae</taxon>
        <taxon>Neodothiora</taxon>
    </lineage>
</organism>
<feature type="region of interest" description="Disordered" evidence="8">
    <location>
        <begin position="703"/>
        <end position="734"/>
    </location>
</feature>
<keyword evidence="7" id="KW-0175">Coiled coil</keyword>
<evidence type="ECO:0000256" key="1">
    <source>
        <dbReference type="ARBA" id="ARBA00000707"/>
    </source>
</evidence>
<evidence type="ECO:0000256" key="5">
    <source>
        <dbReference type="ARBA" id="ARBA00022801"/>
    </source>
</evidence>
<keyword evidence="4" id="KW-0833">Ubl conjugation pathway</keyword>
<dbReference type="EC" id="3.4.19.12" evidence="2"/>
<feature type="region of interest" description="Disordered" evidence="8">
    <location>
        <begin position="779"/>
        <end position="802"/>
    </location>
</feature>
<evidence type="ECO:0000259" key="9">
    <source>
        <dbReference type="PROSITE" id="PS50235"/>
    </source>
</evidence>
<feature type="domain" description="USP" evidence="9">
    <location>
        <begin position="603"/>
        <end position="1139"/>
    </location>
</feature>
<dbReference type="InterPro" id="IPR001394">
    <property type="entry name" value="Peptidase_C19_UCH"/>
</dbReference>
<dbReference type="RefSeq" id="XP_069199536.1">
    <property type="nucleotide sequence ID" value="XM_069346662.1"/>
</dbReference>
<name>A0ABR3PC31_9PEZI</name>
<dbReference type="InterPro" id="IPR025305">
    <property type="entry name" value="UCH_repeat_domain"/>
</dbReference>
<feature type="compositionally biased region" description="Basic and acidic residues" evidence="8">
    <location>
        <begin position="703"/>
        <end position="719"/>
    </location>
</feature>
<feature type="compositionally biased region" description="Pro residues" evidence="8">
    <location>
        <begin position="789"/>
        <end position="801"/>
    </location>
</feature>
<evidence type="ECO:0000313" key="10">
    <source>
        <dbReference type="EMBL" id="KAL1303261.1"/>
    </source>
</evidence>
<evidence type="ECO:0000256" key="8">
    <source>
        <dbReference type="SAM" id="MobiDB-lite"/>
    </source>
</evidence>
<evidence type="ECO:0000313" key="11">
    <source>
        <dbReference type="Proteomes" id="UP001562354"/>
    </source>
</evidence>
<keyword evidence="5" id="KW-0378">Hydrolase</keyword>
<dbReference type="Gene3D" id="3.90.70.10">
    <property type="entry name" value="Cysteine proteinases"/>
    <property type="match status" value="1"/>
</dbReference>
<dbReference type="InterPro" id="IPR018200">
    <property type="entry name" value="USP_CS"/>
</dbReference>
<keyword evidence="6" id="KW-0788">Thiol protease</keyword>
<proteinExistence type="predicted"/>
<comment type="caution">
    <text evidence="10">The sequence shown here is derived from an EMBL/GenBank/DDBJ whole genome shotgun (WGS) entry which is preliminary data.</text>
</comment>
<dbReference type="Pfam" id="PF00443">
    <property type="entry name" value="UCH"/>
    <property type="match status" value="1"/>
</dbReference>
<evidence type="ECO:0000256" key="6">
    <source>
        <dbReference type="ARBA" id="ARBA00022807"/>
    </source>
</evidence>
<dbReference type="PANTHER" id="PTHR43982">
    <property type="entry name" value="UBIQUITIN CARBOXYL-TERMINAL HYDROLASE"/>
    <property type="match status" value="1"/>
</dbReference>
<keyword evidence="3" id="KW-0645">Protease</keyword>
<feature type="region of interest" description="Disordered" evidence="8">
    <location>
        <begin position="1170"/>
        <end position="1208"/>
    </location>
</feature>
<dbReference type="PROSITE" id="PS50235">
    <property type="entry name" value="USP_3"/>
    <property type="match status" value="1"/>
</dbReference>
<keyword evidence="11" id="KW-1185">Reference proteome</keyword>
<evidence type="ECO:0000256" key="3">
    <source>
        <dbReference type="ARBA" id="ARBA00022670"/>
    </source>
</evidence>
<gene>
    <name evidence="10" type="ORF">AAFC00_006675</name>
</gene>
<protein>
    <recommendedName>
        <fullName evidence="2">ubiquitinyl hydrolase 1</fullName>
        <ecNumber evidence="2">3.4.19.12</ecNumber>
    </recommendedName>
</protein>
<reference evidence="10 11" key="1">
    <citation type="submission" date="2024-07" db="EMBL/GenBank/DDBJ databases">
        <title>Draft sequence of the Neodothiora populina.</title>
        <authorList>
            <person name="Drown D.D."/>
            <person name="Schuette U.S."/>
            <person name="Buechlein A.B."/>
            <person name="Rusch D.R."/>
            <person name="Winton L.W."/>
            <person name="Adams G.A."/>
        </authorList>
    </citation>
    <scope>NUCLEOTIDE SEQUENCE [LARGE SCALE GENOMIC DNA]</scope>
    <source>
        <strain evidence="10 11">CPC 39397</strain>
    </source>
</reference>
<dbReference type="PROSITE" id="PS00972">
    <property type="entry name" value="USP_1"/>
    <property type="match status" value="1"/>
</dbReference>
<dbReference type="EMBL" id="JBFMKM010000010">
    <property type="protein sequence ID" value="KAL1303261.1"/>
    <property type="molecule type" value="Genomic_DNA"/>
</dbReference>
<dbReference type="PANTHER" id="PTHR43982:SF6">
    <property type="entry name" value="UBIQUITIN CARBOXYL-TERMINAL HYDROLASE 2-RELATED"/>
    <property type="match status" value="1"/>
</dbReference>
<evidence type="ECO:0000256" key="2">
    <source>
        <dbReference type="ARBA" id="ARBA00012759"/>
    </source>
</evidence>
<dbReference type="InterPro" id="IPR028889">
    <property type="entry name" value="USP"/>
</dbReference>
<evidence type="ECO:0000256" key="4">
    <source>
        <dbReference type="ARBA" id="ARBA00022786"/>
    </source>
</evidence>
<feature type="compositionally biased region" description="Low complexity" evidence="8">
    <location>
        <begin position="1182"/>
        <end position="1192"/>
    </location>
</feature>
<dbReference type="GeneID" id="95980374"/>
<sequence length="1208" mass="135516">MSFQASGPGKTAPKLISDFYLFDPNHVLKNYNVLVDPPPPWEDGKPLPHLLDSKSCRHEYITEPLQSLFPELDERPRHGTVWKCASVCKKCRLHADVVLDFRQGGSAVCPNAHFPLHHFKAKDSVFTGTSMHFQFTCTSWGCRAALTVTYTIPFMSKETIDLLTNQDNLARRYRAVLEDDPGRKDVVVTTPVEALYRLKRYTDDSLNPTHMKRHFPARNKKFLGAFGQDCNHFLLGLGFKHDETENAREQTWTLPNPGLTADPLQPNPHRKILENLSIELQILLDRWCHEDGIPNPSPRDAWRDSRPDIERLMSAQAYDRLPNRVLSPTEADHPCFGVLGALGDFSDPLIDYAYKRQSTADPDKTPYYFDCLQQLAQGRGSEYLFVRTSEIVSEGVVGKRDLEDAYNDISGTRDLASAKNIDEQYIISLYRATISDCGTEQRAKLRQSLQKIGQSRASKAIMNAASDTVETYDEALSYLGAEQGMGDEAIIALYGTKIGDSPENSEAAQKAVKIIADERKSGALQGFLTTGELSSYEMDLPEACKHLQIEFNPHMDEAVLSTAFDFALMDNPGQRTQQAIAAVRRAMHEPSTRVDTARENWPVGLISHGNTCYLNSLLQYYFTIKPLRDLVLDIDQYKFDLSSHETKSERVQSIHLKRYEIEAYEKFADHLKVLFDRMIKSPSSVVRPDAELVCGAFLKPDEVKGKPIGKEDEPAKSIDADMTGTGQDDKPVEVKDTSLAESMDTTSQMITRPASVASSATLIEEGDSPAVVSTQALLTPPASPKADPPEPQQRPPLPPRPNVEKALTQLEMAEEAAKRQQDVAEVMEDLLRRLRAAIKPEGQDSHGEQVDQLRDLFNMRFSDTILTDGKSQTKEEEDATNILLNVPYEPTDIYSALDRILDLRSDDVAGKPVELYRTFAALPPLLQISIPRIAIADGSAVKVTHSLRLEETLYMDRYCDTPEVLKIRQRCWQTRRTLRSLRAQKELIENSPIKNLSGPEVVDATAKFISGLVEVNTELEELGVGAIGVPTGLNGELESEAEAMRSRLGPIDDEIRRAEASLQGQFDSFRQHKYRLYAVFFHRGGASAGHYWTNMFDFEKNMWREYNDEKVEGDKNADTILNAREWIHGTPTYAVYVRDEVKDAFVDPVCRHPEVEAVTQQDVQMIDNTADWVDDKGKENSTTGGTETTWTEAQAGSPSAQKPPPQGW</sequence>
<comment type="catalytic activity">
    <reaction evidence="1">
        <text>Thiol-dependent hydrolysis of ester, thioester, amide, peptide and isopeptide bonds formed by the C-terminal Gly of ubiquitin (a 76-residue protein attached to proteins as an intracellular targeting signal).</text>
        <dbReference type="EC" id="3.4.19.12"/>
    </reaction>
</comment>
<evidence type="ECO:0000256" key="7">
    <source>
        <dbReference type="SAM" id="Coils"/>
    </source>
</evidence>
<accession>A0ABR3PC31</accession>